<dbReference type="FunFam" id="1.20.140.150:FF:000001">
    <property type="entry name" value="Claudin"/>
    <property type="match status" value="1"/>
</dbReference>
<evidence type="ECO:0000256" key="8">
    <source>
        <dbReference type="RuleBase" id="RU060637"/>
    </source>
</evidence>
<dbReference type="GO" id="GO:0005198">
    <property type="term" value="F:structural molecule activity"/>
    <property type="evidence" value="ECO:0007669"/>
    <property type="project" value="InterPro"/>
</dbReference>
<reference evidence="9" key="1">
    <citation type="submission" date="2025-08" db="UniProtKB">
        <authorList>
            <consortium name="Ensembl"/>
        </authorList>
    </citation>
    <scope>IDENTIFICATION</scope>
    <source>
        <strain evidence="9">Glennie</strain>
    </source>
</reference>
<dbReference type="GO" id="GO:1903348">
    <property type="term" value="P:positive regulation of bicellular tight junction assembly"/>
    <property type="evidence" value="ECO:0007669"/>
    <property type="project" value="Ensembl"/>
</dbReference>
<dbReference type="GO" id="GO:0030864">
    <property type="term" value="C:cortical actin cytoskeleton"/>
    <property type="evidence" value="ECO:0007669"/>
    <property type="project" value="Ensembl"/>
</dbReference>
<dbReference type="GeneID" id="100087425"/>
<reference evidence="9" key="2">
    <citation type="submission" date="2025-09" db="UniProtKB">
        <authorList>
            <consortium name="Ensembl"/>
        </authorList>
    </citation>
    <scope>IDENTIFICATION</scope>
    <source>
        <strain evidence="9">Glennie</strain>
    </source>
</reference>
<dbReference type="PRINTS" id="PR01380">
    <property type="entry name" value="CLAUDIN5"/>
</dbReference>
<dbReference type="PRINTS" id="PR01077">
    <property type="entry name" value="CLAUDIN"/>
</dbReference>
<dbReference type="AlphaFoldDB" id="F7DGF8"/>
<keyword evidence="3 8" id="KW-1003">Cell membrane</keyword>
<evidence type="ECO:0000256" key="1">
    <source>
        <dbReference type="ARBA" id="ARBA00008295"/>
    </source>
</evidence>
<dbReference type="GO" id="GO:0035633">
    <property type="term" value="P:maintenance of blood-brain barrier"/>
    <property type="evidence" value="ECO:0007669"/>
    <property type="project" value="Ensembl"/>
</dbReference>
<evidence type="ECO:0000256" key="5">
    <source>
        <dbReference type="ARBA" id="ARBA00022949"/>
    </source>
</evidence>
<dbReference type="Gene3D" id="1.20.140.150">
    <property type="match status" value="1"/>
</dbReference>
<dbReference type="GO" id="GO:0007179">
    <property type="term" value="P:transforming growth factor beta receptor signaling pathway"/>
    <property type="evidence" value="ECO:0007669"/>
    <property type="project" value="Ensembl"/>
</dbReference>
<dbReference type="GO" id="GO:1903142">
    <property type="term" value="P:positive regulation of establishment of endothelial barrier"/>
    <property type="evidence" value="ECO:0007669"/>
    <property type="project" value="Ensembl"/>
</dbReference>
<dbReference type="OrthoDB" id="9423433at2759"/>
<dbReference type="Pfam" id="PF00822">
    <property type="entry name" value="PMP22_Claudin"/>
    <property type="match status" value="1"/>
</dbReference>
<keyword evidence="10" id="KW-1185">Reference proteome</keyword>
<comment type="subcellular location">
    <subcellularLocation>
        <location evidence="8">Cell junction</location>
        <location evidence="8">Tight junction</location>
    </subcellularLocation>
    <subcellularLocation>
        <location evidence="8">Cell membrane</location>
        <topology evidence="8">Multi-pass membrane protein</topology>
    </subcellularLocation>
</comment>
<dbReference type="RefSeq" id="XP_001511784.1">
    <property type="nucleotide sequence ID" value="XM_001511734.5"/>
</dbReference>
<feature type="transmembrane region" description="Helical" evidence="8">
    <location>
        <begin position="82"/>
        <end position="102"/>
    </location>
</feature>
<feature type="transmembrane region" description="Helical" evidence="8">
    <location>
        <begin position="123"/>
        <end position="144"/>
    </location>
</feature>
<dbReference type="PANTHER" id="PTHR12002">
    <property type="entry name" value="CLAUDIN"/>
    <property type="match status" value="1"/>
</dbReference>
<evidence type="ECO:0000256" key="3">
    <source>
        <dbReference type="ARBA" id="ARBA00022475"/>
    </source>
</evidence>
<dbReference type="InterPro" id="IPR006187">
    <property type="entry name" value="Claudin"/>
</dbReference>
<sequence>MGSAALEILGLGLCVAGWVGMILACGLPMWRVSAYLDGNIVTAQNVWQGLWMNCVVQSTGQMQCKVYDSVLALPPEMQAGRALTVVVGLLGLVALLVTVAGARCTTCVPAGPAKARVATAGGGLFVLGGLLSLVPLGWFAHTVISDFHNPRVPVSQKHEMGAALYIGWAAAALLLGGGGVICCGACPARDELGFPVRYSAPRRPAPSGDYDKKNYV</sequence>
<evidence type="ECO:0000313" key="10">
    <source>
        <dbReference type="Proteomes" id="UP000002279"/>
    </source>
</evidence>
<feature type="transmembrane region" description="Helical" evidence="8">
    <location>
        <begin position="164"/>
        <end position="188"/>
    </location>
</feature>
<evidence type="ECO:0000256" key="2">
    <source>
        <dbReference type="ARBA" id="ARBA00022427"/>
    </source>
</evidence>
<dbReference type="PROSITE" id="PS01346">
    <property type="entry name" value="CLAUDIN"/>
    <property type="match status" value="1"/>
</dbReference>
<dbReference type="InterPro" id="IPR004031">
    <property type="entry name" value="PMP22/EMP/MP20/Claudin"/>
</dbReference>
<dbReference type="GO" id="GO:0043116">
    <property type="term" value="P:negative regulation of vascular permeability"/>
    <property type="evidence" value="ECO:0007669"/>
    <property type="project" value="Ensembl"/>
</dbReference>
<dbReference type="GO" id="GO:0070830">
    <property type="term" value="P:bicellular tight junction assembly"/>
    <property type="evidence" value="ECO:0000318"/>
    <property type="project" value="GO_Central"/>
</dbReference>
<dbReference type="HOGENOM" id="CLU_076370_1_2_1"/>
<comment type="similarity">
    <text evidence="1 8">Belongs to the claudin family.</text>
</comment>
<evidence type="ECO:0000256" key="6">
    <source>
        <dbReference type="ARBA" id="ARBA00022989"/>
    </source>
</evidence>
<evidence type="ECO:0000256" key="4">
    <source>
        <dbReference type="ARBA" id="ARBA00022692"/>
    </source>
</evidence>
<comment type="function">
    <text evidence="8">Claudins function as major constituents of the tight junction complexes that regulate the permeability of epithelia.</text>
</comment>
<keyword evidence="5 8" id="KW-0965">Cell junction</keyword>
<dbReference type="GeneTree" id="ENSGT00940000161769"/>
<dbReference type="GO" id="GO:0010629">
    <property type="term" value="P:negative regulation of gene expression"/>
    <property type="evidence" value="ECO:0007669"/>
    <property type="project" value="Ensembl"/>
</dbReference>
<dbReference type="InterPro" id="IPR017974">
    <property type="entry name" value="Claudin_CS"/>
</dbReference>
<dbReference type="OMA" id="SWFANTI"/>
<dbReference type="CTD" id="7122"/>
<dbReference type="Ensembl" id="ENSOANT00000005670.3">
    <property type="protein sequence ID" value="ENSOANP00000005668.2"/>
    <property type="gene ID" value="ENSOANG00000003574.3"/>
</dbReference>
<dbReference type="FunCoup" id="F7DGF8">
    <property type="interactions" value="289"/>
</dbReference>
<name>F7DGF8_ORNAN</name>
<gene>
    <name evidence="9" type="primary">CLDN5</name>
</gene>
<dbReference type="GO" id="GO:0005886">
    <property type="term" value="C:plasma membrane"/>
    <property type="evidence" value="ECO:0000318"/>
    <property type="project" value="GO_Central"/>
</dbReference>
<protein>
    <recommendedName>
        <fullName evidence="8">Claudin</fullName>
    </recommendedName>
</protein>
<dbReference type="GO" id="GO:0016525">
    <property type="term" value="P:negative regulation of angiogenesis"/>
    <property type="evidence" value="ECO:0007669"/>
    <property type="project" value="Ensembl"/>
</dbReference>
<accession>F7DGF8</accession>
<dbReference type="STRING" id="9258.ENSOANP00000005668"/>
<dbReference type="KEGG" id="oaa:100087425"/>
<keyword evidence="7 8" id="KW-0472">Membrane</keyword>
<dbReference type="GO" id="GO:0008284">
    <property type="term" value="P:positive regulation of cell population proliferation"/>
    <property type="evidence" value="ECO:0007669"/>
    <property type="project" value="Ensembl"/>
</dbReference>
<keyword evidence="6 8" id="KW-1133">Transmembrane helix</keyword>
<dbReference type="GO" id="GO:0016327">
    <property type="term" value="C:apicolateral plasma membrane"/>
    <property type="evidence" value="ECO:0007669"/>
    <property type="project" value="Ensembl"/>
</dbReference>
<dbReference type="GO" id="GO:1990963">
    <property type="term" value="P:establishment of blood-retinal barrier"/>
    <property type="evidence" value="ECO:0007669"/>
    <property type="project" value="Ensembl"/>
</dbReference>
<dbReference type="Proteomes" id="UP000002279">
    <property type="component" value="Unplaced"/>
</dbReference>
<dbReference type="InParanoid" id="F7DGF8"/>
<comment type="caution">
    <text evidence="8">Lacks conserved residue(s) required for the propagation of feature annotation.</text>
</comment>
<keyword evidence="2 8" id="KW-0796">Tight junction</keyword>
<dbReference type="GO" id="GO:0030336">
    <property type="term" value="P:negative regulation of cell migration"/>
    <property type="evidence" value="ECO:0007669"/>
    <property type="project" value="Ensembl"/>
</dbReference>
<dbReference type="GO" id="GO:0007155">
    <property type="term" value="P:cell adhesion"/>
    <property type="evidence" value="ECO:0000318"/>
    <property type="project" value="GO_Central"/>
</dbReference>
<evidence type="ECO:0000256" key="7">
    <source>
        <dbReference type="ARBA" id="ARBA00023136"/>
    </source>
</evidence>
<evidence type="ECO:0000313" key="9">
    <source>
        <dbReference type="Ensembl" id="ENSOANP00000005668.2"/>
    </source>
</evidence>
<dbReference type="Bgee" id="ENSOANG00000003574">
    <property type="expression patterns" value="Expressed in cerebellum and 6 other cell types or tissues"/>
</dbReference>
<dbReference type="GO" id="GO:0010628">
    <property type="term" value="P:positive regulation of gene expression"/>
    <property type="evidence" value="ECO:0007669"/>
    <property type="project" value="Ensembl"/>
</dbReference>
<dbReference type="InterPro" id="IPR003551">
    <property type="entry name" value="Claudin5"/>
</dbReference>
<dbReference type="eggNOG" id="ENOG502QW5D">
    <property type="taxonomic scope" value="Eukaryota"/>
</dbReference>
<keyword evidence="4 8" id="KW-0812">Transmembrane</keyword>
<organism evidence="9 10">
    <name type="scientific">Ornithorhynchus anatinus</name>
    <name type="common">Duckbill platypus</name>
    <dbReference type="NCBI Taxonomy" id="9258"/>
    <lineage>
        <taxon>Eukaryota</taxon>
        <taxon>Metazoa</taxon>
        <taxon>Chordata</taxon>
        <taxon>Craniata</taxon>
        <taxon>Vertebrata</taxon>
        <taxon>Euteleostomi</taxon>
        <taxon>Mammalia</taxon>
        <taxon>Monotremata</taxon>
        <taxon>Ornithorhynchidae</taxon>
        <taxon>Ornithorhynchus</taxon>
    </lineage>
</organism>
<dbReference type="GO" id="GO:0005923">
    <property type="term" value="C:bicellular tight junction"/>
    <property type="evidence" value="ECO:0000318"/>
    <property type="project" value="GO_Central"/>
</dbReference>
<proteinExistence type="inferred from homology"/>